<dbReference type="InterPro" id="IPR044611">
    <property type="entry name" value="E3A/B/C-like"/>
</dbReference>
<reference evidence="8" key="1">
    <citation type="submission" date="2021-05" db="EMBL/GenBank/DDBJ databases">
        <authorList>
            <person name="Stam R."/>
        </authorList>
    </citation>
    <scope>NUCLEOTIDE SEQUENCE</scope>
    <source>
        <strain evidence="8">CS162</strain>
    </source>
</reference>
<dbReference type="Gene3D" id="6.10.130.10">
    <property type="entry name" value="Ubiquitin-protein ligase E3A, N-terminal zinc-binding domain (AZUL)"/>
    <property type="match status" value="1"/>
</dbReference>
<dbReference type="InterPro" id="IPR035983">
    <property type="entry name" value="Hect_E3_ubiquitin_ligase"/>
</dbReference>
<dbReference type="InterPro" id="IPR000569">
    <property type="entry name" value="HECT_dom"/>
</dbReference>
<evidence type="ECO:0000313" key="9">
    <source>
        <dbReference type="Proteomes" id="UP000676310"/>
    </source>
</evidence>
<dbReference type="SUPFAM" id="SSF56204">
    <property type="entry name" value="Hect, E3 ligase catalytic domain"/>
    <property type="match status" value="1"/>
</dbReference>
<feature type="active site" description="Glycyl thioester intermediate" evidence="5">
    <location>
        <position position="1168"/>
    </location>
</feature>
<dbReference type="Gene3D" id="3.30.2410.10">
    <property type="entry name" value="Hect, E3 ligase catalytic domain"/>
    <property type="match status" value="1"/>
</dbReference>
<feature type="compositionally biased region" description="Polar residues" evidence="6">
    <location>
        <begin position="314"/>
        <end position="328"/>
    </location>
</feature>
<dbReference type="AlphaFoldDB" id="A0A8J2I7P3"/>
<sequence>MSMPEGTEHNRDAPYNTSNSSASSASTTAGQSLRPSRTSRPAGKRVLIEVQDTSRILECSQSERQRRFQYLVRHYLSQILHGCKSAYCNTPTCLSSTKRNASKPHRPPTLLTASTLAHYLAGQDNPNRGLCPHELKVAPESFEIADSLAQQARNNSAEEYAVYPSIWQLTQQHRQHRAGSGSGNETSFQEQDSDTDLISALRQRQQARKDPKALSQNLYDSLTMIYSYTTQIPSPASVLASFLTPASHRNGHHAERIPQTNAHSSTAQLNAKSAIVRQHSHRASAPHDSSHPNNTAAEVLANGQHVHKIPYHPSNGTIQRRPSTTSHFTAVDGTSDPELLSIKKTAKKNFTIGGASPPTVHQTKPPSVPPKPASKDTVATSRAAPSVPIVSQLSGNILEELREDVYRHGNSHSTDSNYAVDFDRRQRTRRTKPLVNRSLFYTLSDPEKLLASFHDANQDFKDSPLPHLDSSHLVYSFRDWNHRNGALIFDSLWLALEALFISPPELDIQKSPRLRPSRKGVATDSQPDQPTGIQDSVAAGSRYLDTCEAAHIVMICIHALTSLVPLGWPHTWAQVRKLRSWGVVMPDAAPNADSYMEIIDALEYEPAVRLAHRLLRAIGTRTCFEHILGSLHGDVDAAGSNAPLMDVVVQHLEVLEDTSTAAKLRLTQNHDLVGDPGWTVTATFMEWLKTVIIKGWDRKAEINKWSSVGTAVMILDKLHSRQQALWLHSSMFEMPILDERIDTVNEPIKYLTWEHHSNTLHVFEYPCLFSAQHLVAYFRTINFTEMMKQYDHTMRTQHMQRSLDMFLREPYWWEIKRRTKVTLSDYLVLDVSREEPLKDTLDQLWGQDKRMLLKPLKVKMGHKEGEVGLDHGGVTYEFFRVVLSEAFRPENGMFTIDPQTRMTWFQPQSLEPHWKFELLGILFSLAVYNGITLPITFPLAFYDCLQTVGNPRCKCVANYDALNYIKDGWPSLAEGFQELLSWRDGDVRDIFMREYVFSYEVFGQRIDQNLKHDALNATKCSERSSEEPALVTNENREEYVRDYVRALTYESITPQITSFIKGFLTCINAKSLQLFTPPTLRHLIEGTQHISIPELKRCAKYEDGYTATHSNIRAFWDVVERYSQEDCRHLLEFVTASDRVPVTGYESITFHIVKIAGAPAALPSSSTCFGKLYLPDYGDKESLERKLGLAIRNSKGFGNV</sequence>
<evidence type="ECO:0000256" key="2">
    <source>
        <dbReference type="ARBA" id="ARBA00012485"/>
    </source>
</evidence>
<evidence type="ECO:0000256" key="1">
    <source>
        <dbReference type="ARBA" id="ARBA00000885"/>
    </source>
</evidence>
<proteinExistence type="predicted"/>
<feature type="region of interest" description="Disordered" evidence="6">
    <location>
        <begin position="249"/>
        <end position="295"/>
    </location>
</feature>
<name>A0A8J2I7P3_9PLEO</name>
<protein>
    <recommendedName>
        <fullName evidence="2">HECT-type E3 ubiquitin transferase</fullName>
        <ecNumber evidence="2">2.3.2.26</ecNumber>
    </recommendedName>
</protein>
<evidence type="ECO:0000256" key="5">
    <source>
        <dbReference type="PROSITE-ProRule" id="PRU00104"/>
    </source>
</evidence>
<feature type="domain" description="HECT" evidence="7">
    <location>
        <begin position="848"/>
        <end position="1200"/>
    </location>
</feature>
<dbReference type="PROSITE" id="PS50237">
    <property type="entry name" value="HECT"/>
    <property type="match status" value="1"/>
</dbReference>
<dbReference type="Pfam" id="PF00632">
    <property type="entry name" value="HECT"/>
    <property type="match status" value="1"/>
</dbReference>
<dbReference type="PANTHER" id="PTHR45700:SF8">
    <property type="entry name" value="HECT-TYPE E3 UBIQUITIN TRANSFERASE"/>
    <property type="match status" value="1"/>
</dbReference>
<comment type="caution">
    <text evidence="8">The sequence shown here is derived from an EMBL/GenBank/DDBJ whole genome shotgun (WGS) entry which is preliminary data.</text>
</comment>
<feature type="region of interest" description="Disordered" evidence="6">
    <location>
        <begin position="307"/>
        <end position="334"/>
    </location>
</feature>
<feature type="region of interest" description="Disordered" evidence="6">
    <location>
        <begin position="173"/>
        <end position="193"/>
    </location>
</feature>
<dbReference type="FunFam" id="3.30.2410.10:FF:000003">
    <property type="entry name" value="probable E3 ubiquitin-protein ligase HERC4 isoform X1"/>
    <property type="match status" value="1"/>
</dbReference>
<evidence type="ECO:0000256" key="4">
    <source>
        <dbReference type="ARBA" id="ARBA00022786"/>
    </source>
</evidence>
<dbReference type="GeneID" id="67016958"/>
<evidence type="ECO:0000259" key="7">
    <source>
        <dbReference type="PROSITE" id="PS50237"/>
    </source>
</evidence>
<dbReference type="Pfam" id="PF16558">
    <property type="entry name" value="AZUL"/>
    <property type="match status" value="1"/>
</dbReference>
<dbReference type="EMBL" id="CAJRGZ010000019">
    <property type="protein sequence ID" value="CAG5158685.1"/>
    <property type="molecule type" value="Genomic_DNA"/>
</dbReference>
<evidence type="ECO:0000256" key="3">
    <source>
        <dbReference type="ARBA" id="ARBA00022679"/>
    </source>
</evidence>
<dbReference type="EC" id="2.3.2.26" evidence="2"/>
<evidence type="ECO:0000313" key="8">
    <source>
        <dbReference type="EMBL" id="CAG5158685.1"/>
    </source>
</evidence>
<keyword evidence="4 5" id="KW-0833">Ubl conjugation pathway</keyword>
<feature type="region of interest" description="Disordered" evidence="6">
    <location>
        <begin position="350"/>
        <end position="386"/>
    </location>
</feature>
<feature type="region of interest" description="Disordered" evidence="6">
    <location>
        <begin position="511"/>
        <end position="534"/>
    </location>
</feature>
<dbReference type="RefSeq" id="XP_043168758.1">
    <property type="nucleotide sequence ID" value="XM_043312823.1"/>
</dbReference>
<evidence type="ECO:0000256" key="6">
    <source>
        <dbReference type="SAM" id="MobiDB-lite"/>
    </source>
</evidence>
<dbReference type="InterPro" id="IPR032353">
    <property type="entry name" value="AZUL"/>
</dbReference>
<feature type="region of interest" description="Disordered" evidence="6">
    <location>
        <begin position="1"/>
        <end position="46"/>
    </location>
</feature>
<feature type="compositionally biased region" description="Basic and acidic residues" evidence="6">
    <location>
        <begin position="1"/>
        <end position="12"/>
    </location>
</feature>
<dbReference type="Proteomes" id="UP000676310">
    <property type="component" value="Unassembled WGS sequence"/>
</dbReference>
<dbReference type="InterPro" id="IPR042556">
    <property type="entry name" value="AZUL_sf"/>
</dbReference>
<dbReference type="Gene3D" id="3.90.1750.10">
    <property type="entry name" value="Hect, E3 ligase catalytic domains"/>
    <property type="match status" value="1"/>
</dbReference>
<keyword evidence="9" id="KW-1185">Reference proteome</keyword>
<dbReference type="PANTHER" id="PTHR45700">
    <property type="entry name" value="UBIQUITIN-PROTEIN LIGASE E3C"/>
    <property type="match status" value="1"/>
</dbReference>
<gene>
    <name evidence="8" type="ORF">ALTATR162_LOCUS5205</name>
</gene>
<dbReference type="GO" id="GO:0061630">
    <property type="term" value="F:ubiquitin protein ligase activity"/>
    <property type="evidence" value="ECO:0007669"/>
    <property type="project" value="UniProtKB-EC"/>
</dbReference>
<comment type="catalytic activity">
    <reaction evidence="1">
        <text>S-ubiquitinyl-[E2 ubiquitin-conjugating enzyme]-L-cysteine + [acceptor protein]-L-lysine = [E2 ubiquitin-conjugating enzyme]-L-cysteine + N(6)-ubiquitinyl-[acceptor protein]-L-lysine.</text>
        <dbReference type="EC" id="2.3.2.26"/>
    </reaction>
</comment>
<dbReference type="GO" id="GO:0000209">
    <property type="term" value="P:protein polyubiquitination"/>
    <property type="evidence" value="ECO:0007669"/>
    <property type="project" value="InterPro"/>
</dbReference>
<dbReference type="Gene3D" id="3.30.2160.10">
    <property type="entry name" value="Hect, E3 ligase catalytic domain"/>
    <property type="match status" value="1"/>
</dbReference>
<feature type="compositionally biased region" description="Polar residues" evidence="6">
    <location>
        <begin position="30"/>
        <end position="39"/>
    </location>
</feature>
<feature type="compositionally biased region" description="Low complexity" evidence="6">
    <location>
        <begin position="16"/>
        <end position="29"/>
    </location>
</feature>
<feature type="compositionally biased region" description="Polar residues" evidence="6">
    <location>
        <begin position="523"/>
        <end position="534"/>
    </location>
</feature>
<accession>A0A8J2I7P3</accession>
<keyword evidence="3" id="KW-0808">Transferase</keyword>
<organism evidence="8 9">
    <name type="scientific">Alternaria atra</name>
    <dbReference type="NCBI Taxonomy" id="119953"/>
    <lineage>
        <taxon>Eukaryota</taxon>
        <taxon>Fungi</taxon>
        <taxon>Dikarya</taxon>
        <taxon>Ascomycota</taxon>
        <taxon>Pezizomycotina</taxon>
        <taxon>Dothideomycetes</taxon>
        <taxon>Pleosporomycetidae</taxon>
        <taxon>Pleosporales</taxon>
        <taxon>Pleosporineae</taxon>
        <taxon>Pleosporaceae</taxon>
        <taxon>Alternaria</taxon>
        <taxon>Alternaria sect. Ulocladioides</taxon>
    </lineage>
</organism>
<feature type="compositionally biased region" description="Polar residues" evidence="6">
    <location>
        <begin position="258"/>
        <end position="271"/>
    </location>
</feature>
<dbReference type="SMART" id="SM00119">
    <property type="entry name" value="HECTc"/>
    <property type="match status" value="1"/>
</dbReference>
<dbReference type="OrthoDB" id="5981550at2759"/>